<feature type="transmembrane region" description="Helical" evidence="2">
    <location>
        <begin position="12"/>
        <end position="35"/>
    </location>
</feature>
<dbReference type="SMART" id="SM00028">
    <property type="entry name" value="TPR"/>
    <property type="match status" value="5"/>
</dbReference>
<dbReference type="Pfam" id="PF13432">
    <property type="entry name" value="TPR_16"/>
    <property type="match status" value="1"/>
</dbReference>
<dbReference type="Proteomes" id="UP000236173">
    <property type="component" value="Unassembled WGS sequence"/>
</dbReference>
<proteinExistence type="predicted"/>
<comment type="caution">
    <text evidence="3">The sequence shown here is derived from an EMBL/GenBank/DDBJ whole genome shotgun (WGS) entry which is preliminary data.</text>
</comment>
<keyword evidence="2" id="KW-0812">Transmembrane</keyword>
<dbReference type="PANTHER" id="PTHR12558:SF13">
    <property type="entry name" value="CELL DIVISION CYCLE PROTEIN 27 HOMOLOG"/>
    <property type="match status" value="1"/>
</dbReference>
<dbReference type="AlphaFoldDB" id="A0A2H5XAY4"/>
<evidence type="ECO:0000313" key="3">
    <source>
        <dbReference type="EMBL" id="GBC98348.1"/>
    </source>
</evidence>
<protein>
    <submittedName>
        <fullName evidence="3">Cell division coordinator CpoB</fullName>
    </submittedName>
</protein>
<dbReference type="GO" id="GO:0051301">
    <property type="term" value="P:cell division"/>
    <property type="evidence" value="ECO:0007669"/>
    <property type="project" value="UniProtKB-KW"/>
</dbReference>
<name>A0A2H5XAY4_9BACT</name>
<dbReference type="Gene3D" id="1.25.40.10">
    <property type="entry name" value="Tetratricopeptide repeat domain"/>
    <property type="match status" value="2"/>
</dbReference>
<keyword evidence="1" id="KW-0802">TPR repeat</keyword>
<keyword evidence="2" id="KW-1133">Transmembrane helix</keyword>
<evidence type="ECO:0000313" key="4">
    <source>
        <dbReference type="Proteomes" id="UP000236173"/>
    </source>
</evidence>
<dbReference type="InterPro" id="IPR019734">
    <property type="entry name" value="TPR_rpt"/>
</dbReference>
<accession>A0A2H5XAY4</accession>
<dbReference type="InterPro" id="IPR011990">
    <property type="entry name" value="TPR-like_helical_dom_sf"/>
</dbReference>
<dbReference type="PANTHER" id="PTHR12558">
    <property type="entry name" value="CELL DIVISION CYCLE 16,23,27"/>
    <property type="match status" value="1"/>
</dbReference>
<evidence type="ECO:0000256" key="1">
    <source>
        <dbReference type="PROSITE-ProRule" id="PRU00339"/>
    </source>
</evidence>
<dbReference type="SUPFAM" id="SSF48452">
    <property type="entry name" value="TPR-like"/>
    <property type="match status" value="2"/>
</dbReference>
<dbReference type="EMBL" id="BEHT01000009">
    <property type="protein sequence ID" value="GBC98348.1"/>
    <property type="molecule type" value="Genomic_DNA"/>
</dbReference>
<dbReference type="Pfam" id="PF13174">
    <property type="entry name" value="TPR_6"/>
    <property type="match status" value="1"/>
</dbReference>
<organism evidence="3 4">
    <name type="scientific">Candidatus Fervidibacter japonicus</name>
    <dbReference type="NCBI Taxonomy" id="2035412"/>
    <lineage>
        <taxon>Bacteria</taxon>
        <taxon>Candidatus Fervidibacterota</taxon>
        <taxon>Candidatus Fervidibacter</taxon>
    </lineage>
</organism>
<evidence type="ECO:0000256" key="2">
    <source>
        <dbReference type="SAM" id="Phobius"/>
    </source>
</evidence>
<sequence>MLWRWPLRLFWWLFGGLIRTAVTLLLLFGVVYLVLRLTPLDEFWRARFYAKIGKTDEAEHWYRLGLQQYPRSRFAPQGHYELAELLFARGRYREAVGHFGKALEGGLTPEQKREALLKIAECFQQSGMPLDAARRFETFAKTFPDDERAAKALFAAGESYRQVDRADKARRCFEKISANYPASPFAPKALWALAELAEQKGDEQQALLLYRKLVERYPQSAEAAKANTRLALWHYQHGDYKAALKAYGDALKAAPQVLRDALDSEKMRQLWQQLKERAGELLQSSP</sequence>
<dbReference type="PROSITE" id="PS50005">
    <property type="entry name" value="TPR"/>
    <property type="match status" value="1"/>
</dbReference>
<feature type="repeat" description="TPR" evidence="1">
    <location>
        <begin position="224"/>
        <end position="257"/>
    </location>
</feature>
<gene>
    <name evidence="3" type="primary">cpoB</name>
    <name evidence="3" type="ORF">HRbin17_00850</name>
</gene>
<reference evidence="4" key="1">
    <citation type="submission" date="2017-09" db="EMBL/GenBank/DDBJ databases">
        <title>Metaegenomics of thermophilic ammonia-oxidizing enrichment culture.</title>
        <authorList>
            <person name="Kato S."/>
            <person name="Suzuki K."/>
        </authorList>
    </citation>
    <scope>NUCLEOTIDE SEQUENCE [LARGE SCALE GENOMIC DNA]</scope>
</reference>
<keyword evidence="3" id="KW-0131">Cell cycle</keyword>
<keyword evidence="2" id="KW-0472">Membrane</keyword>
<keyword evidence="3" id="KW-0132">Cell division</keyword>